<dbReference type="PANTHER" id="PTHR47739:SF1">
    <property type="entry name" value="TRNA1(VAL) (ADENINE(37)-N6)-METHYLTRANSFERASE"/>
    <property type="match status" value="1"/>
</dbReference>
<dbReference type="PANTHER" id="PTHR47739">
    <property type="entry name" value="TRNA1(VAL) (ADENINE(37)-N6)-METHYLTRANSFERASE"/>
    <property type="match status" value="1"/>
</dbReference>
<keyword evidence="2" id="KW-0489">Methyltransferase</keyword>
<dbReference type="Pfam" id="PF05175">
    <property type="entry name" value="MTS"/>
    <property type="match status" value="1"/>
</dbReference>
<sequence length="229" mass="24541">MDGCKNQYTTQGGRITIERTERLGRYTLVQTADCFPLGGDTLALGDFATLRRGWRVCDLGCGSGALGLLLLEREPSLTLTGVERNPAAAAVADRNFRENGVEGRVCAGDLRDPELLPAGSFDLAVSNPPWFREGGGASGGSARMEHACTLDELCAAAGRLVRNGGRFALVHRPERLADLLEALRSHGLEPKRLRLVQHRADAPPSAVLAEAVRQGRPGLEILPALLRTP</sequence>
<keyword evidence="3" id="KW-1185">Reference proteome</keyword>
<dbReference type="GO" id="GO:0008168">
    <property type="term" value="F:methyltransferase activity"/>
    <property type="evidence" value="ECO:0007669"/>
    <property type="project" value="UniProtKB-KW"/>
</dbReference>
<comment type="caution">
    <text evidence="2">The sequence shown here is derived from an EMBL/GenBank/DDBJ whole genome shotgun (WGS) entry which is preliminary data.</text>
</comment>
<dbReference type="PROSITE" id="PS00092">
    <property type="entry name" value="N6_MTASE"/>
    <property type="match status" value="1"/>
</dbReference>
<dbReference type="EMBL" id="JAKNJB010000028">
    <property type="protein sequence ID" value="MCG4528178.1"/>
    <property type="molecule type" value="Genomic_DNA"/>
</dbReference>
<dbReference type="SUPFAM" id="SSF53335">
    <property type="entry name" value="S-adenosyl-L-methionine-dependent methyltransferases"/>
    <property type="match status" value="1"/>
</dbReference>
<dbReference type="CDD" id="cd02440">
    <property type="entry name" value="AdoMet_MTases"/>
    <property type="match status" value="1"/>
</dbReference>
<proteinExistence type="predicted"/>
<protein>
    <submittedName>
        <fullName evidence="2">Methyltransferase</fullName>
    </submittedName>
</protein>
<dbReference type="RefSeq" id="WP_238074644.1">
    <property type="nucleotide sequence ID" value="NZ_JAKNJB010000028.1"/>
</dbReference>
<organism evidence="2 3">
    <name type="scientific">Intestinimonas massiliensis</name>
    <name type="common">ex Afouda et al. 2020</name>
    <dbReference type="NCBI Taxonomy" id="1673721"/>
    <lineage>
        <taxon>Bacteria</taxon>
        <taxon>Bacillati</taxon>
        <taxon>Bacillota</taxon>
        <taxon>Clostridia</taxon>
        <taxon>Eubacteriales</taxon>
        <taxon>Intestinimonas</taxon>
    </lineage>
</organism>
<keyword evidence="2" id="KW-0808">Transferase</keyword>
<dbReference type="InterPro" id="IPR002052">
    <property type="entry name" value="DNA_methylase_N6_adenine_CS"/>
</dbReference>
<evidence type="ECO:0000313" key="3">
    <source>
        <dbReference type="Proteomes" id="UP001200313"/>
    </source>
</evidence>
<dbReference type="InterPro" id="IPR029063">
    <property type="entry name" value="SAM-dependent_MTases_sf"/>
</dbReference>
<dbReference type="Gene3D" id="3.40.50.150">
    <property type="entry name" value="Vaccinia Virus protein VP39"/>
    <property type="match status" value="1"/>
</dbReference>
<dbReference type="GO" id="GO:0032259">
    <property type="term" value="P:methylation"/>
    <property type="evidence" value="ECO:0007669"/>
    <property type="project" value="UniProtKB-KW"/>
</dbReference>
<evidence type="ECO:0000259" key="1">
    <source>
        <dbReference type="Pfam" id="PF05175"/>
    </source>
</evidence>
<name>A0ABS9MC12_9FIRM</name>
<dbReference type="InterPro" id="IPR050210">
    <property type="entry name" value="tRNA_Adenine-N(6)_MTase"/>
</dbReference>
<dbReference type="Proteomes" id="UP001200313">
    <property type="component" value="Unassembled WGS sequence"/>
</dbReference>
<evidence type="ECO:0000313" key="2">
    <source>
        <dbReference type="EMBL" id="MCG4528178.1"/>
    </source>
</evidence>
<gene>
    <name evidence="2" type="ORF">L0P79_14050</name>
</gene>
<dbReference type="InterPro" id="IPR007848">
    <property type="entry name" value="Small_mtfrase_dom"/>
</dbReference>
<feature type="domain" description="Methyltransferase small" evidence="1">
    <location>
        <begin position="53"/>
        <end position="172"/>
    </location>
</feature>
<reference evidence="2 3" key="1">
    <citation type="submission" date="2022-01" db="EMBL/GenBank/DDBJ databases">
        <title>Collection of gut derived symbiotic bacterial strains cultured from healthy donors.</title>
        <authorList>
            <person name="Lin H."/>
            <person name="Kohout C."/>
            <person name="Waligurski E."/>
            <person name="Pamer E.G."/>
        </authorList>
    </citation>
    <scope>NUCLEOTIDE SEQUENCE [LARGE SCALE GENOMIC DNA]</scope>
    <source>
        <strain evidence="2 3">DFI.3.7</strain>
    </source>
</reference>
<accession>A0ABS9MC12</accession>